<gene>
    <name evidence="3" type="ORF">D7318_18005</name>
    <name evidence="2" type="ORF">D7319_16145</name>
</gene>
<protein>
    <submittedName>
        <fullName evidence="2">Uncharacterized protein</fullName>
    </submittedName>
</protein>
<keyword evidence="4" id="KW-1185">Reference proteome</keyword>
<dbReference type="EMBL" id="RBDY01000013">
    <property type="protein sequence ID" value="RKN20410.1"/>
    <property type="molecule type" value="Genomic_DNA"/>
</dbReference>
<dbReference type="Pfam" id="PF25637">
    <property type="entry name" value="DUF7942"/>
    <property type="match status" value="1"/>
</dbReference>
<dbReference type="Proteomes" id="UP000275024">
    <property type="component" value="Unassembled WGS sequence"/>
</dbReference>
<dbReference type="InterPro" id="IPR057702">
    <property type="entry name" value="DUF7942"/>
</dbReference>
<name>A0A3A9W486_9ACTN</name>
<evidence type="ECO:0000313" key="2">
    <source>
        <dbReference type="EMBL" id="RKN08055.1"/>
    </source>
</evidence>
<accession>A0A3A9W486</accession>
<dbReference type="RefSeq" id="WP_120698151.1">
    <property type="nucleotide sequence ID" value="NZ_RBDX01000012.1"/>
</dbReference>
<comment type="caution">
    <text evidence="2">The sequence shown here is derived from an EMBL/GenBank/DDBJ whole genome shotgun (WGS) entry which is preliminary data.</text>
</comment>
<feature type="transmembrane region" description="Helical" evidence="1">
    <location>
        <begin position="72"/>
        <end position="92"/>
    </location>
</feature>
<dbReference type="AlphaFoldDB" id="A0A3A9W486"/>
<proteinExistence type="predicted"/>
<evidence type="ECO:0000313" key="3">
    <source>
        <dbReference type="EMBL" id="RKN20410.1"/>
    </source>
</evidence>
<organism evidence="2 5">
    <name type="scientific">Streptomyces radicis</name>
    <dbReference type="NCBI Taxonomy" id="1750517"/>
    <lineage>
        <taxon>Bacteria</taxon>
        <taxon>Bacillati</taxon>
        <taxon>Actinomycetota</taxon>
        <taxon>Actinomycetes</taxon>
        <taxon>Kitasatosporales</taxon>
        <taxon>Streptomycetaceae</taxon>
        <taxon>Streptomyces</taxon>
    </lineage>
</organism>
<feature type="transmembrane region" description="Helical" evidence="1">
    <location>
        <begin position="20"/>
        <end position="42"/>
    </location>
</feature>
<sequence>MDASTRSLGTAFRHYVLNPLALGYLAFVAAVVAWVAVDALFVAHEDASLVGVWAFAVTAPTSLWFTSLSGPLPWAGVAVGAFVQAVWLGAAYRWITGRPRRRFGTSNA</sequence>
<dbReference type="EMBL" id="RBDX01000012">
    <property type="protein sequence ID" value="RKN08055.1"/>
    <property type="molecule type" value="Genomic_DNA"/>
</dbReference>
<evidence type="ECO:0000313" key="4">
    <source>
        <dbReference type="Proteomes" id="UP000268652"/>
    </source>
</evidence>
<reference evidence="4 5" key="1">
    <citation type="submission" date="2018-09" db="EMBL/GenBank/DDBJ databases">
        <title>Streptomyces sp. nov. DS1-2, an endophytic actinomycete isolated from roots of Dendrobium scabrilingue.</title>
        <authorList>
            <person name="Kuncharoen N."/>
            <person name="Kudo T."/>
            <person name="Ohkuma M."/>
            <person name="Yuki M."/>
            <person name="Tanasupawat S."/>
        </authorList>
    </citation>
    <scope>NUCLEOTIDE SEQUENCE [LARGE SCALE GENOMIC DNA]</scope>
    <source>
        <strain evidence="2 5">AZ1-7</strain>
        <strain evidence="3 4">DS1-2</strain>
    </source>
</reference>
<keyword evidence="1" id="KW-1133">Transmembrane helix</keyword>
<evidence type="ECO:0000256" key="1">
    <source>
        <dbReference type="SAM" id="Phobius"/>
    </source>
</evidence>
<dbReference type="NCBIfam" id="NF046119">
    <property type="entry name" value="memb_SCO4225"/>
    <property type="match status" value="1"/>
</dbReference>
<feature type="transmembrane region" description="Helical" evidence="1">
    <location>
        <begin position="49"/>
        <end position="66"/>
    </location>
</feature>
<keyword evidence="1" id="KW-0812">Transmembrane</keyword>
<dbReference type="OrthoDB" id="4251627at2"/>
<keyword evidence="1" id="KW-0472">Membrane</keyword>
<evidence type="ECO:0000313" key="5">
    <source>
        <dbReference type="Proteomes" id="UP000275024"/>
    </source>
</evidence>
<dbReference type="Proteomes" id="UP000268652">
    <property type="component" value="Unassembled WGS sequence"/>
</dbReference>